<dbReference type="Gene3D" id="3.40.50.720">
    <property type="entry name" value="NAD(P)-binding Rossmann-like Domain"/>
    <property type="match status" value="1"/>
</dbReference>
<dbReference type="SUPFAM" id="SSF75615">
    <property type="entry name" value="Siroheme synthase middle domains-like"/>
    <property type="match status" value="1"/>
</dbReference>
<dbReference type="SUPFAM" id="SSF53790">
    <property type="entry name" value="Tetrapyrrole methylase"/>
    <property type="match status" value="1"/>
</dbReference>
<feature type="binding site" evidence="15">
    <location>
        <begin position="331"/>
        <end position="332"/>
    </location>
    <ligand>
        <name>S-adenosyl-L-methionine</name>
        <dbReference type="ChEBI" id="CHEBI:59789"/>
    </ligand>
</feature>
<evidence type="ECO:0000256" key="5">
    <source>
        <dbReference type="ARBA" id="ARBA00022603"/>
    </source>
</evidence>
<comment type="similarity">
    <text evidence="15">In the N-terminal section; belongs to the precorrin-2 dehydrogenase / sirohydrochlorin ferrochelatase family.</text>
</comment>
<dbReference type="InterPro" id="IPR014776">
    <property type="entry name" value="4pyrrole_Mease_sub2"/>
</dbReference>
<dbReference type="Gene3D" id="1.10.8.210">
    <property type="entry name" value="Sirohaem synthase, dimerisation domain"/>
    <property type="match status" value="1"/>
</dbReference>
<keyword evidence="4 15" id="KW-0169">Cobalamin biosynthesis</keyword>
<comment type="catalytic activity">
    <reaction evidence="14 15">
        <text>precorrin-2 + NAD(+) = sirohydrochlorin + NADH + 2 H(+)</text>
        <dbReference type="Rhea" id="RHEA:15613"/>
        <dbReference type="ChEBI" id="CHEBI:15378"/>
        <dbReference type="ChEBI" id="CHEBI:57540"/>
        <dbReference type="ChEBI" id="CHEBI:57945"/>
        <dbReference type="ChEBI" id="CHEBI:58351"/>
        <dbReference type="ChEBI" id="CHEBI:58827"/>
        <dbReference type="EC" id="1.3.1.76"/>
    </reaction>
</comment>
<evidence type="ECO:0000256" key="14">
    <source>
        <dbReference type="ARBA" id="ARBA00047561"/>
    </source>
</evidence>
<evidence type="ECO:0000256" key="3">
    <source>
        <dbReference type="ARBA" id="ARBA00022553"/>
    </source>
</evidence>
<dbReference type="NCBIfam" id="NF007922">
    <property type="entry name" value="PRK10637.1"/>
    <property type="match status" value="1"/>
</dbReference>
<dbReference type="Pfam" id="PF14824">
    <property type="entry name" value="Sirohm_synth_M"/>
    <property type="match status" value="1"/>
</dbReference>
<dbReference type="SUPFAM" id="SSF51735">
    <property type="entry name" value="NAD(P)-binding Rossmann-fold domains"/>
    <property type="match status" value="1"/>
</dbReference>
<evidence type="ECO:0000256" key="11">
    <source>
        <dbReference type="ARBA" id="ARBA00023244"/>
    </source>
</evidence>
<feature type="region of interest" description="Precorrin-2 dehydrogenase / sirohydrochlorin ferrochelatase" evidence="15">
    <location>
        <begin position="1"/>
        <end position="203"/>
    </location>
</feature>
<feature type="domain" description="Sirohaem synthase dimerisation" evidence="18">
    <location>
        <begin position="150"/>
        <end position="206"/>
    </location>
</feature>
<accession>A0ABY6AR50</accession>
<sequence>MEYLPLFHKLQGGRVLVVGGGEIALRKARLLADAGAVLRVVAPDVDGQLAALAREGGGEVLVRGYLAADLVGCRLVIAATDDAALNAQVSADAQAVSLPVNVVDAPALCTVIFPAIVDRSPLVIAVSSGGDAPVLARLIRAKLEAWIPAAYGELAGLAARFRHKVKTLYPDVNQRRGFWETVFQGPIAERQLAGQGAEAERLLQAMVEGAPVQQGGEVYLVGAGPGDPDLLTFRALRLMQQADVVLYDRLVAPAIIDMCRRDAERIYVGKRRADHSVPQEQINRLLVDLAQQGKRVLRLKGGDPFIFGRGGEEIEELAEHGIPFQVVPGITAASGCSAYGGIPLTHRDHAQSVRFVTGHLKDGTSNLPWNDLVAPAQTLVFYMGLVGLPTICAELIRHGRAASTPAALVQQGTTRNQRVFTGTLADLPQLVAQHEVHAPTLVIVGEVVQLREKLAWFEGAQNR</sequence>
<keyword evidence="8 15" id="KW-0560">Oxidoreductase</keyword>
<evidence type="ECO:0000259" key="19">
    <source>
        <dbReference type="Pfam" id="PF14824"/>
    </source>
</evidence>
<dbReference type="HAMAP" id="MF_01646">
    <property type="entry name" value="Siroheme_synth"/>
    <property type="match status" value="1"/>
</dbReference>
<comment type="pathway">
    <text evidence="1 15">Porphyrin-containing compound metabolism; siroheme biosynthesis; sirohydrochlorin from precorrin-2: step 1/1.</text>
</comment>
<feature type="active site" description="Proton acceptor" evidence="15">
    <location>
        <position position="248"/>
    </location>
</feature>
<evidence type="ECO:0000256" key="7">
    <source>
        <dbReference type="ARBA" id="ARBA00022691"/>
    </source>
</evidence>
<organism evidence="20 21">
    <name type="scientific">Pseudomonas promysalinigenes</name>
    <dbReference type="NCBI Taxonomy" id="485898"/>
    <lineage>
        <taxon>Bacteria</taxon>
        <taxon>Pseudomonadati</taxon>
        <taxon>Pseudomonadota</taxon>
        <taxon>Gammaproteobacteria</taxon>
        <taxon>Pseudomonadales</taxon>
        <taxon>Pseudomonadaceae</taxon>
        <taxon>Pseudomonas</taxon>
    </lineage>
</organism>
<dbReference type="EC" id="2.1.1.107" evidence="15"/>
<dbReference type="EC" id="4.99.1.4" evidence="15"/>
<protein>
    <recommendedName>
        <fullName evidence="15">Siroheme synthase</fullName>
    </recommendedName>
    <domain>
        <recommendedName>
            <fullName evidence="15">Uroporphyrinogen-III C-methyltransferase</fullName>
            <shortName evidence="15">Urogen III methylase</shortName>
            <ecNumber evidence="15">2.1.1.107</ecNumber>
        </recommendedName>
        <alternativeName>
            <fullName evidence="15">SUMT</fullName>
        </alternativeName>
        <alternativeName>
            <fullName evidence="15">Uroporphyrinogen III methylase</fullName>
            <shortName evidence="15">UROM</shortName>
        </alternativeName>
    </domain>
    <domain>
        <recommendedName>
            <fullName evidence="15">Precorrin-2 dehydrogenase</fullName>
            <ecNumber evidence="15">1.3.1.76</ecNumber>
        </recommendedName>
    </domain>
    <domain>
        <recommendedName>
            <fullName evidence="15">Sirohydrochlorin ferrochelatase</fullName>
            <ecNumber evidence="15">4.99.1.4</ecNumber>
        </recommendedName>
    </domain>
</protein>
<comment type="similarity">
    <text evidence="15">In the C-terminal section; belongs to the precorrin methyltransferase family.</text>
</comment>
<evidence type="ECO:0000256" key="10">
    <source>
        <dbReference type="ARBA" id="ARBA00023239"/>
    </source>
</evidence>
<dbReference type="Gene3D" id="3.30.160.110">
    <property type="entry name" value="Siroheme synthase, domain 2"/>
    <property type="match status" value="1"/>
</dbReference>
<evidence type="ECO:0000256" key="2">
    <source>
        <dbReference type="ARBA" id="ARBA00005879"/>
    </source>
</evidence>
<feature type="binding site" evidence="15">
    <location>
        <begin position="22"/>
        <end position="23"/>
    </location>
    <ligand>
        <name>NAD(+)</name>
        <dbReference type="ChEBI" id="CHEBI:57540"/>
    </ligand>
</feature>
<evidence type="ECO:0000256" key="1">
    <source>
        <dbReference type="ARBA" id="ARBA00005010"/>
    </source>
</evidence>
<dbReference type="PANTHER" id="PTHR45790">
    <property type="entry name" value="SIROHEME SYNTHASE-RELATED"/>
    <property type="match status" value="1"/>
</dbReference>
<dbReference type="InterPro" id="IPR050161">
    <property type="entry name" value="Siro_Cobalamin_biosynth"/>
</dbReference>
<evidence type="ECO:0000256" key="4">
    <source>
        <dbReference type="ARBA" id="ARBA00022573"/>
    </source>
</evidence>
<comment type="similarity">
    <text evidence="2 16">Belongs to the precorrin methyltransferase family.</text>
</comment>
<comment type="pathway">
    <text evidence="15">Cofactor biosynthesis; adenosylcobalamin biosynthesis; precorrin-2 from uroporphyrinogen III: step 1/1.</text>
</comment>
<dbReference type="GO" id="GO:0004851">
    <property type="term" value="F:uroporphyrin-III C-methyltransferase activity"/>
    <property type="evidence" value="ECO:0007669"/>
    <property type="project" value="UniProtKB-EC"/>
</dbReference>
<dbReference type="InterPro" id="IPR019478">
    <property type="entry name" value="Sirohaem_synthase_dimer_dom"/>
</dbReference>
<evidence type="ECO:0000313" key="21">
    <source>
        <dbReference type="Proteomes" id="UP001064504"/>
    </source>
</evidence>
<dbReference type="Gene3D" id="3.30.950.10">
    <property type="entry name" value="Methyltransferase, Cobalt-precorrin-4 Transmethylase, Domain 2"/>
    <property type="match status" value="1"/>
</dbReference>
<keyword evidence="10 15" id="KW-0456">Lyase</keyword>
<dbReference type="InterPro" id="IPR003043">
    <property type="entry name" value="Uropor_MeTrfase_CS"/>
</dbReference>
<feature type="active site" description="Proton donor" evidence="15">
    <location>
        <position position="270"/>
    </location>
</feature>
<evidence type="ECO:0000259" key="18">
    <source>
        <dbReference type="Pfam" id="PF10414"/>
    </source>
</evidence>
<feature type="binding site" evidence="15">
    <location>
        <position position="306"/>
    </location>
    <ligand>
        <name>S-adenosyl-L-methionine</name>
        <dbReference type="ChEBI" id="CHEBI:59789"/>
    </ligand>
</feature>
<dbReference type="Gene3D" id="3.40.1010.10">
    <property type="entry name" value="Cobalt-precorrin-4 Transmethylase, Domain 1"/>
    <property type="match status" value="1"/>
</dbReference>
<gene>
    <name evidence="15 20" type="primary">cysG</name>
    <name evidence="20" type="ORF">N5C08_09795</name>
</gene>
<dbReference type="InterPro" id="IPR028281">
    <property type="entry name" value="Sirohaem_synthase_central"/>
</dbReference>
<dbReference type="GO" id="GO:0032259">
    <property type="term" value="P:methylation"/>
    <property type="evidence" value="ECO:0007669"/>
    <property type="project" value="UniProtKB-KW"/>
</dbReference>
<evidence type="ECO:0000256" key="16">
    <source>
        <dbReference type="RuleBase" id="RU003960"/>
    </source>
</evidence>
<dbReference type="InterPro" id="IPR006367">
    <property type="entry name" value="Sirohaem_synthase_N"/>
</dbReference>
<dbReference type="RefSeq" id="WP_060477774.1">
    <property type="nucleotide sequence ID" value="NZ_CP104557.1"/>
</dbReference>
<evidence type="ECO:0000256" key="15">
    <source>
        <dbReference type="HAMAP-Rule" id="MF_01646"/>
    </source>
</evidence>
<keyword evidence="3 15" id="KW-0597">Phosphoprotein</keyword>
<feature type="domain" description="Siroheme synthase central" evidence="19">
    <location>
        <begin position="119"/>
        <end position="145"/>
    </location>
</feature>
<dbReference type="NCBIfam" id="TIGR01469">
    <property type="entry name" value="cobA_cysG_Cterm"/>
    <property type="match status" value="1"/>
</dbReference>
<evidence type="ECO:0000259" key="17">
    <source>
        <dbReference type="Pfam" id="PF00590"/>
    </source>
</evidence>
<evidence type="ECO:0000256" key="8">
    <source>
        <dbReference type="ARBA" id="ARBA00023002"/>
    </source>
</evidence>
<dbReference type="GO" id="GO:0051266">
    <property type="term" value="F:sirohydrochlorin ferrochelatase activity"/>
    <property type="evidence" value="ECO:0007669"/>
    <property type="project" value="UniProtKB-EC"/>
</dbReference>
<evidence type="ECO:0000256" key="9">
    <source>
        <dbReference type="ARBA" id="ARBA00023027"/>
    </source>
</evidence>
<comment type="pathway">
    <text evidence="15">Cofactor biosynthesis; adenosylcobalamin biosynthesis; sirohydrochlorin from precorrin-2: step 1/1.</text>
</comment>
<evidence type="ECO:0000256" key="13">
    <source>
        <dbReference type="ARBA" id="ARBA00025705"/>
    </source>
</evidence>
<keyword evidence="5 15" id="KW-0489">Methyltransferase</keyword>
<dbReference type="CDD" id="cd11642">
    <property type="entry name" value="SUMT"/>
    <property type="match status" value="1"/>
</dbReference>
<feature type="modified residue" description="Phosphoserine" evidence="15">
    <location>
        <position position="128"/>
    </location>
</feature>
<comment type="catalytic activity">
    <reaction evidence="15">
        <text>siroheme + 2 H(+) = sirohydrochlorin + Fe(2+)</text>
        <dbReference type="Rhea" id="RHEA:24360"/>
        <dbReference type="ChEBI" id="CHEBI:15378"/>
        <dbReference type="ChEBI" id="CHEBI:29033"/>
        <dbReference type="ChEBI" id="CHEBI:58351"/>
        <dbReference type="ChEBI" id="CHEBI:60052"/>
        <dbReference type="EC" id="4.99.1.4"/>
    </reaction>
</comment>
<dbReference type="EMBL" id="CP104557">
    <property type="protein sequence ID" value="UXH41788.1"/>
    <property type="molecule type" value="Genomic_DNA"/>
</dbReference>
<dbReference type="NCBIfam" id="TIGR01470">
    <property type="entry name" value="cysG_Nterm"/>
    <property type="match status" value="1"/>
</dbReference>
<feature type="domain" description="Tetrapyrrole methylase" evidence="17">
    <location>
        <begin position="218"/>
        <end position="427"/>
    </location>
</feature>
<reference evidence="20" key="1">
    <citation type="submission" date="2022-09" db="EMBL/GenBank/DDBJ databases">
        <title>Complete genome sequence of Pseudomonas promysalinigenes strain RL-WG26, a newly isolated PGPR with the potential for plant salinity stress alleviation.</title>
        <authorList>
            <person name="Ren L."/>
            <person name="Wang G."/>
            <person name="Hu H."/>
        </authorList>
    </citation>
    <scope>NUCLEOTIDE SEQUENCE</scope>
    <source>
        <strain evidence="20">RL-WG26</strain>
    </source>
</reference>
<feature type="binding site" evidence="15">
    <location>
        <position position="412"/>
    </location>
    <ligand>
        <name>S-adenosyl-L-methionine</name>
        <dbReference type="ChEBI" id="CHEBI:59789"/>
    </ligand>
</feature>
<dbReference type="Pfam" id="PF00590">
    <property type="entry name" value="TP_methylase"/>
    <property type="match status" value="1"/>
</dbReference>
<dbReference type="PIRSF" id="PIRSF036426">
    <property type="entry name" value="Sirohaem_synth"/>
    <property type="match status" value="1"/>
</dbReference>
<feature type="region of interest" description="Uroporphyrinogen-III C-methyltransferase" evidence="15">
    <location>
        <begin position="216"/>
        <end position="463"/>
    </location>
</feature>
<dbReference type="Pfam" id="PF13241">
    <property type="entry name" value="NAD_binding_7"/>
    <property type="match status" value="1"/>
</dbReference>
<dbReference type="InterPro" id="IPR006366">
    <property type="entry name" value="CobA/CysG_C"/>
</dbReference>
<feature type="binding site" evidence="15">
    <location>
        <position position="225"/>
    </location>
    <ligand>
        <name>S-adenosyl-L-methionine</name>
        <dbReference type="ChEBI" id="CHEBI:59789"/>
    </ligand>
</feature>
<dbReference type="InterPro" id="IPR012409">
    <property type="entry name" value="Sirohaem_synth"/>
</dbReference>
<dbReference type="Proteomes" id="UP001064504">
    <property type="component" value="Chromosome"/>
</dbReference>
<dbReference type="Pfam" id="PF10414">
    <property type="entry name" value="CysG_dimeriser"/>
    <property type="match status" value="1"/>
</dbReference>
<dbReference type="EC" id="1.3.1.76" evidence="15"/>
<dbReference type="InterPro" id="IPR035996">
    <property type="entry name" value="4pyrrol_Methylase_sf"/>
</dbReference>
<dbReference type="InterPro" id="IPR014777">
    <property type="entry name" value="4pyrrole_Mease_sub1"/>
</dbReference>
<dbReference type="PROSITE" id="PS00840">
    <property type="entry name" value="SUMT_2"/>
    <property type="match status" value="1"/>
</dbReference>
<proteinExistence type="inferred from homology"/>
<keyword evidence="12 15" id="KW-0511">Multifunctional enzyme</keyword>
<feature type="binding site" evidence="15">
    <location>
        <begin position="43"/>
        <end position="44"/>
    </location>
    <ligand>
        <name>NAD(+)</name>
        <dbReference type="ChEBI" id="CHEBI:57540"/>
    </ligand>
</feature>
<comment type="pathway">
    <text evidence="13 15">Porphyrin-containing compound metabolism; siroheme biosynthesis; precorrin-2 from uroporphyrinogen III: step 1/1.</text>
</comment>
<dbReference type="PANTHER" id="PTHR45790:SF1">
    <property type="entry name" value="SIROHEME SYNTHASE"/>
    <property type="match status" value="1"/>
</dbReference>
<comment type="catalytic activity">
    <reaction evidence="15">
        <text>uroporphyrinogen III + 2 S-adenosyl-L-methionine = precorrin-2 + 2 S-adenosyl-L-homocysteine + H(+)</text>
        <dbReference type="Rhea" id="RHEA:32459"/>
        <dbReference type="ChEBI" id="CHEBI:15378"/>
        <dbReference type="ChEBI" id="CHEBI:57308"/>
        <dbReference type="ChEBI" id="CHEBI:57856"/>
        <dbReference type="ChEBI" id="CHEBI:58827"/>
        <dbReference type="ChEBI" id="CHEBI:59789"/>
        <dbReference type="EC" id="2.1.1.107"/>
    </reaction>
</comment>
<keyword evidence="11 15" id="KW-0627">Porphyrin biosynthesis</keyword>
<evidence type="ECO:0000256" key="6">
    <source>
        <dbReference type="ARBA" id="ARBA00022679"/>
    </source>
</evidence>
<dbReference type="InterPro" id="IPR036291">
    <property type="entry name" value="NAD(P)-bd_dom_sf"/>
</dbReference>
<keyword evidence="9 15" id="KW-0520">NAD</keyword>
<keyword evidence="6 15" id="KW-0808">Transferase</keyword>
<evidence type="ECO:0000256" key="12">
    <source>
        <dbReference type="ARBA" id="ARBA00023268"/>
    </source>
</evidence>
<name>A0ABY6AR50_9PSED</name>
<keyword evidence="21" id="KW-1185">Reference proteome</keyword>
<feature type="binding site" evidence="15">
    <location>
        <begin position="301"/>
        <end position="303"/>
    </location>
    <ligand>
        <name>S-adenosyl-L-methionine</name>
        <dbReference type="ChEBI" id="CHEBI:59789"/>
    </ligand>
</feature>
<dbReference type="InterPro" id="IPR037115">
    <property type="entry name" value="Sirohaem_synt_dimer_dom_sf"/>
</dbReference>
<keyword evidence="7 15" id="KW-0949">S-adenosyl-L-methionine</keyword>
<feature type="binding site" evidence="15">
    <location>
        <position position="383"/>
    </location>
    <ligand>
        <name>S-adenosyl-L-methionine</name>
        <dbReference type="ChEBI" id="CHEBI:59789"/>
    </ligand>
</feature>
<dbReference type="NCBIfam" id="NF004790">
    <property type="entry name" value="PRK06136.1"/>
    <property type="match status" value="1"/>
</dbReference>
<comment type="pathway">
    <text evidence="15">Porphyrin-containing compound metabolism; siroheme biosynthesis; siroheme from sirohydrochlorin: step 1/1.</text>
</comment>
<comment type="function">
    <text evidence="15">Multifunctional enzyme that catalyzes the SAM-dependent methylations of uroporphyrinogen III at position C-2 and C-7 to form precorrin-2 via precorrin-1. Then it catalyzes the NAD-dependent ring dehydrogenation of precorrin-2 to yield sirohydrochlorin. Finally, it catalyzes the ferrochelation of sirohydrochlorin to yield siroheme.</text>
</comment>
<evidence type="ECO:0000313" key="20">
    <source>
        <dbReference type="EMBL" id="UXH41788.1"/>
    </source>
</evidence>
<dbReference type="GO" id="GO:0043115">
    <property type="term" value="F:precorrin-2 dehydrogenase activity"/>
    <property type="evidence" value="ECO:0007669"/>
    <property type="project" value="UniProtKB-EC"/>
</dbReference>
<dbReference type="InterPro" id="IPR000878">
    <property type="entry name" value="4pyrrol_Mease"/>
</dbReference>